<keyword evidence="1" id="KW-0472">Membrane</keyword>
<keyword evidence="1" id="KW-0812">Transmembrane</keyword>
<keyword evidence="5" id="KW-1185">Reference proteome</keyword>
<evidence type="ECO:0000256" key="1">
    <source>
        <dbReference type="SAM" id="Phobius"/>
    </source>
</evidence>
<proteinExistence type="predicted"/>
<feature type="transmembrane region" description="Helical" evidence="1">
    <location>
        <begin position="239"/>
        <end position="265"/>
    </location>
</feature>
<feature type="domain" description="PGG" evidence="2">
    <location>
        <begin position="152"/>
        <end position="263"/>
    </location>
</feature>
<feature type="transmembrane region" description="Helical" evidence="1">
    <location>
        <begin position="271"/>
        <end position="290"/>
    </location>
</feature>
<dbReference type="Gramene" id="mRNA:HanXRQr2_Chr03g0093071">
    <property type="protein sequence ID" value="mRNA:HanXRQr2_Chr03g0093071"/>
    <property type="gene ID" value="HanXRQr2_Chr03g0093071"/>
</dbReference>
<reference evidence="3 5" key="1">
    <citation type="journal article" date="2017" name="Nature">
        <title>The sunflower genome provides insights into oil metabolism, flowering and Asterid evolution.</title>
        <authorList>
            <person name="Badouin H."/>
            <person name="Gouzy J."/>
            <person name="Grassa C.J."/>
            <person name="Murat F."/>
            <person name="Staton S.E."/>
            <person name="Cottret L."/>
            <person name="Lelandais-Briere C."/>
            <person name="Owens G.L."/>
            <person name="Carrere S."/>
            <person name="Mayjonade B."/>
            <person name="Legrand L."/>
            <person name="Gill N."/>
            <person name="Kane N.C."/>
            <person name="Bowers J.E."/>
            <person name="Hubner S."/>
            <person name="Bellec A."/>
            <person name="Berard A."/>
            <person name="Berges H."/>
            <person name="Blanchet N."/>
            <person name="Boniface M.C."/>
            <person name="Brunel D."/>
            <person name="Catrice O."/>
            <person name="Chaidir N."/>
            <person name="Claudel C."/>
            <person name="Donnadieu C."/>
            <person name="Faraut T."/>
            <person name="Fievet G."/>
            <person name="Helmstetter N."/>
            <person name="King M."/>
            <person name="Knapp S.J."/>
            <person name="Lai Z."/>
            <person name="Le Paslier M.C."/>
            <person name="Lippi Y."/>
            <person name="Lorenzon L."/>
            <person name="Mandel J.R."/>
            <person name="Marage G."/>
            <person name="Marchand G."/>
            <person name="Marquand E."/>
            <person name="Bret-Mestries E."/>
            <person name="Morien E."/>
            <person name="Nambeesan S."/>
            <person name="Nguyen T."/>
            <person name="Pegot-Espagnet P."/>
            <person name="Pouilly N."/>
            <person name="Raftis F."/>
            <person name="Sallet E."/>
            <person name="Schiex T."/>
            <person name="Thomas J."/>
            <person name="Vandecasteele C."/>
            <person name="Vares D."/>
            <person name="Vear F."/>
            <person name="Vautrin S."/>
            <person name="Crespi M."/>
            <person name="Mangin B."/>
            <person name="Burke J.M."/>
            <person name="Salse J."/>
            <person name="Munos S."/>
            <person name="Vincourt P."/>
            <person name="Rieseberg L.H."/>
            <person name="Langlade N.B."/>
        </authorList>
    </citation>
    <scope>NUCLEOTIDE SEQUENCE [LARGE SCALE GENOMIC DNA]</scope>
    <source>
        <strain evidence="5">cv. SF193</strain>
        <tissue evidence="3">Leaves</tissue>
    </source>
</reference>
<reference evidence="4" key="2">
    <citation type="submission" date="2017-02" db="EMBL/GenBank/DDBJ databases">
        <title>Sunflower complete genome.</title>
        <authorList>
            <person name="Langlade N."/>
            <person name="Munos S."/>
        </authorList>
    </citation>
    <scope>NUCLEOTIDE SEQUENCE [LARGE SCALE GENOMIC DNA]</scope>
    <source>
        <tissue evidence="4">Leaves</tissue>
    </source>
</reference>
<dbReference type="Proteomes" id="UP000215914">
    <property type="component" value="Chromosome 3"/>
</dbReference>
<dbReference type="EMBL" id="MNCJ02000318">
    <property type="protein sequence ID" value="KAF5812998.1"/>
    <property type="molecule type" value="Genomic_DNA"/>
</dbReference>
<keyword evidence="1" id="KW-1133">Transmembrane helix</keyword>
<organism evidence="4 5">
    <name type="scientific">Helianthus annuus</name>
    <name type="common">Common sunflower</name>
    <dbReference type="NCBI Taxonomy" id="4232"/>
    <lineage>
        <taxon>Eukaryota</taxon>
        <taxon>Viridiplantae</taxon>
        <taxon>Streptophyta</taxon>
        <taxon>Embryophyta</taxon>
        <taxon>Tracheophyta</taxon>
        <taxon>Spermatophyta</taxon>
        <taxon>Magnoliopsida</taxon>
        <taxon>eudicotyledons</taxon>
        <taxon>Gunneridae</taxon>
        <taxon>Pentapetalae</taxon>
        <taxon>asterids</taxon>
        <taxon>campanulids</taxon>
        <taxon>Asterales</taxon>
        <taxon>Asteraceae</taxon>
        <taxon>Asteroideae</taxon>
        <taxon>Heliantheae alliance</taxon>
        <taxon>Heliantheae</taxon>
        <taxon>Helianthus</taxon>
    </lineage>
</organism>
<feature type="transmembrane region" description="Helical" evidence="1">
    <location>
        <begin position="196"/>
        <end position="219"/>
    </location>
</feature>
<dbReference type="InterPro" id="IPR026961">
    <property type="entry name" value="PGG_dom"/>
</dbReference>
<sequence>MGPTNDGYSDSFFEAVRQDRYEVVDEILMNSPDTINLKDADGYNIIQLSIMNRAEKVYNLTYHIIERTKSRKEMTDSYDNNLGHLAGRLAPSFVLDRTTGAALQLQRDLLWFEALEKLVLPLQLEEKNIYKETPAMVFTREHQDLLKQGEIWLKKTAESCSITAALIVTAVFAAAITVPGGSNQESGIPLFEKEIFFTIFAASNALSLFTGTTALLLFLSILTARSSEKDFRVILPRGLILGLLTLFLSTISMLVAFGAILFLVFCDKRPWMLAQICVSACLPILVIVTIKLPLLVDLIKSTYSPIIGKKSYLESCNVNRKNTIFT</sequence>
<evidence type="ECO:0000313" key="4">
    <source>
        <dbReference type="EMBL" id="OTG30442.1"/>
    </source>
</evidence>
<accession>A0A251V650</accession>
<evidence type="ECO:0000259" key="2">
    <source>
        <dbReference type="Pfam" id="PF13962"/>
    </source>
</evidence>
<dbReference type="OMA" id="YWRINDI"/>
<name>A0A251V650_HELAN</name>
<evidence type="ECO:0000313" key="5">
    <source>
        <dbReference type="Proteomes" id="UP000215914"/>
    </source>
</evidence>
<dbReference type="PANTHER" id="PTHR24177:SF475">
    <property type="entry name" value="ANKYRIN REPEAT-CONTAINING DOMAIN, PGG DOMAIN PROTEIN-RELATED"/>
    <property type="match status" value="1"/>
</dbReference>
<dbReference type="GO" id="GO:0016020">
    <property type="term" value="C:membrane"/>
    <property type="evidence" value="ECO:0000318"/>
    <property type="project" value="GO_Central"/>
</dbReference>
<dbReference type="STRING" id="4232.A0A251V650"/>
<dbReference type="InParanoid" id="A0A251V650"/>
<dbReference type="EMBL" id="CM007892">
    <property type="protein sequence ID" value="OTG30442.1"/>
    <property type="molecule type" value="Genomic_DNA"/>
</dbReference>
<feature type="transmembrane region" description="Helical" evidence="1">
    <location>
        <begin position="156"/>
        <end position="176"/>
    </location>
</feature>
<protein>
    <submittedName>
        <fullName evidence="3 4">PGG domain-containing protein</fullName>
    </submittedName>
</protein>
<gene>
    <name evidence="4" type="ORF">HannXRQ_Chr03g0064581</name>
    <name evidence="3" type="ORF">HanXRQr2_Chr03g0093071</name>
</gene>
<dbReference type="AlphaFoldDB" id="A0A251V650"/>
<reference evidence="3" key="3">
    <citation type="submission" date="2020-06" db="EMBL/GenBank/DDBJ databases">
        <title>Helianthus annuus Genome sequencing and assembly Release 2.</title>
        <authorList>
            <person name="Gouzy J."/>
            <person name="Langlade N."/>
            <person name="Munos S."/>
        </authorList>
    </citation>
    <scope>NUCLEOTIDE SEQUENCE</scope>
    <source>
        <tissue evidence="3">Leaves</tissue>
    </source>
</reference>
<dbReference type="PANTHER" id="PTHR24177">
    <property type="entry name" value="CASKIN"/>
    <property type="match status" value="1"/>
</dbReference>
<dbReference type="Pfam" id="PF13962">
    <property type="entry name" value="PGG"/>
    <property type="match status" value="1"/>
</dbReference>
<evidence type="ECO:0000313" key="3">
    <source>
        <dbReference type="EMBL" id="KAF5812998.1"/>
    </source>
</evidence>